<dbReference type="EMBL" id="BLVO01000012">
    <property type="protein sequence ID" value="GFM32645.1"/>
    <property type="molecule type" value="Genomic_DNA"/>
</dbReference>
<comment type="caution">
    <text evidence="6">The sequence shown here is derived from an EMBL/GenBank/DDBJ whole genome shotgun (WGS) entry which is preliminary data.</text>
</comment>
<dbReference type="PANTHER" id="PTHR46305">
    <property type="match status" value="1"/>
</dbReference>
<feature type="domain" description="Flavodoxin-like fold" evidence="5">
    <location>
        <begin position="3"/>
        <end position="193"/>
    </location>
</feature>
<name>A0A7J0BHR2_9BACT</name>
<protein>
    <submittedName>
        <fullName evidence="6">Flavodoxin</fullName>
    </submittedName>
</protein>
<proteinExistence type="inferred from homology"/>
<dbReference type="InterPro" id="IPR003680">
    <property type="entry name" value="Flavodoxin_fold"/>
</dbReference>
<dbReference type="AlphaFoldDB" id="A0A7J0BHR2"/>
<evidence type="ECO:0000313" key="7">
    <source>
        <dbReference type="Proteomes" id="UP000503840"/>
    </source>
</evidence>
<dbReference type="RefSeq" id="WP_174404336.1">
    <property type="nucleotide sequence ID" value="NZ_BLVO01000012.1"/>
</dbReference>
<evidence type="ECO:0000256" key="4">
    <source>
        <dbReference type="ARBA" id="ARBA00037981"/>
    </source>
</evidence>
<dbReference type="InterPro" id="IPR029039">
    <property type="entry name" value="Flavoprotein-like_sf"/>
</dbReference>
<dbReference type="InterPro" id="IPR052397">
    <property type="entry name" value="NADPH-QR_MdaB"/>
</dbReference>
<evidence type="ECO:0000259" key="5">
    <source>
        <dbReference type="Pfam" id="PF02525"/>
    </source>
</evidence>
<reference evidence="6 7" key="1">
    <citation type="submission" date="2020-05" db="EMBL/GenBank/DDBJ databases">
        <title>Draft genome sequence of Desulfovibrio sp. strain HN2T.</title>
        <authorList>
            <person name="Ueno A."/>
            <person name="Tamazawa S."/>
            <person name="Tamamura S."/>
            <person name="Murakami T."/>
            <person name="Kiyama T."/>
            <person name="Inomata H."/>
            <person name="Amano Y."/>
            <person name="Miyakawa K."/>
            <person name="Tamaki H."/>
            <person name="Naganuma T."/>
            <person name="Kaneko K."/>
        </authorList>
    </citation>
    <scope>NUCLEOTIDE SEQUENCE [LARGE SCALE GENOMIC DNA]</scope>
    <source>
        <strain evidence="6 7">HN2</strain>
    </source>
</reference>
<comment type="similarity">
    <text evidence="4">Belongs to the oxidoreductase MdaB family.</text>
</comment>
<evidence type="ECO:0000256" key="1">
    <source>
        <dbReference type="ARBA" id="ARBA00001974"/>
    </source>
</evidence>
<dbReference type="Proteomes" id="UP000503840">
    <property type="component" value="Unassembled WGS sequence"/>
</dbReference>
<dbReference type="Gene3D" id="3.40.50.360">
    <property type="match status" value="1"/>
</dbReference>
<dbReference type="SUPFAM" id="SSF52218">
    <property type="entry name" value="Flavoproteins"/>
    <property type="match status" value="1"/>
</dbReference>
<organism evidence="6 7">
    <name type="scientific">Desulfovibrio subterraneus</name>
    <dbReference type="NCBI Taxonomy" id="2718620"/>
    <lineage>
        <taxon>Bacteria</taxon>
        <taxon>Pseudomonadati</taxon>
        <taxon>Thermodesulfobacteriota</taxon>
        <taxon>Desulfovibrionia</taxon>
        <taxon>Desulfovibrionales</taxon>
        <taxon>Desulfovibrionaceae</taxon>
        <taxon>Desulfovibrio</taxon>
    </lineage>
</organism>
<sequence length="195" mass="22272">MSNVLIINGHEYYSFSEGKLNASLVDVARDTLTAMGHQVQVSTMREEYDPGAEVDKHVWADSVIVQSPVNWMGVPWSCKKYMDLVYTTGLDGRLCTGDGRTRSDASKQYGTGGVLQGRKYMFSLTFNAPREAFDDAGQYLFQGRGVDDLFWPMHMNFRFFGMTPIDTFVCYDVVKNPRIEEDFSRYKTHLEQHFA</sequence>
<accession>A0A7J0BHR2</accession>
<evidence type="ECO:0000313" key="6">
    <source>
        <dbReference type="EMBL" id="GFM32645.1"/>
    </source>
</evidence>
<evidence type="ECO:0000256" key="2">
    <source>
        <dbReference type="ARBA" id="ARBA00022630"/>
    </source>
</evidence>
<comment type="cofactor">
    <cofactor evidence="1">
        <name>FAD</name>
        <dbReference type="ChEBI" id="CHEBI:57692"/>
    </cofactor>
</comment>
<keyword evidence="2" id="KW-0285">Flavoprotein</keyword>
<dbReference type="Pfam" id="PF02525">
    <property type="entry name" value="Flavodoxin_2"/>
    <property type="match status" value="1"/>
</dbReference>
<keyword evidence="3" id="KW-0274">FAD</keyword>
<dbReference type="PANTHER" id="PTHR46305:SF3">
    <property type="entry name" value="NADPH:QUINONE OXIDOREDUCTASE MDAB"/>
    <property type="match status" value="1"/>
</dbReference>
<evidence type="ECO:0000256" key="3">
    <source>
        <dbReference type="ARBA" id="ARBA00022827"/>
    </source>
</evidence>
<keyword evidence="7" id="KW-1185">Reference proteome</keyword>
<gene>
    <name evidence="6" type="ORF">DSM101010T_10100</name>
</gene>